<accession>A0A0R0D7A8</accession>
<comment type="caution">
    <text evidence="5">The sequence shown here is derived from an EMBL/GenBank/DDBJ whole genome shotgun (WGS) entry which is preliminary data.</text>
</comment>
<dbReference type="PANTHER" id="PTHR47894:SF4">
    <property type="entry name" value="HTH-TYPE TRANSCRIPTIONAL REGULATOR GADX"/>
    <property type="match status" value="1"/>
</dbReference>
<protein>
    <submittedName>
        <fullName evidence="5">Transcriptional regulator</fullName>
    </submittedName>
</protein>
<dbReference type="GO" id="GO:0003700">
    <property type="term" value="F:DNA-binding transcription factor activity"/>
    <property type="evidence" value="ECO:0007669"/>
    <property type="project" value="InterPro"/>
</dbReference>
<dbReference type="InterPro" id="IPR011051">
    <property type="entry name" value="RmlC_Cupin_sf"/>
</dbReference>
<evidence type="ECO:0000259" key="4">
    <source>
        <dbReference type="PROSITE" id="PS01124"/>
    </source>
</evidence>
<feature type="domain" description="HTH araC/xylS-type" evidence="4">
    <location>
        <begin position="185"/>
        <end position="282"/>
    </location>
</feature>
<dbReference type="Gene3D" id="1.10.10.60">
    <property type="entry name" value="Homeodomain-like"/>
    <property type="match status" value="1"/>
</dbReference>
<dbReference type="Proteomes" id="UP000051386">
    <property type="component" value="Unassembled WGS sequence"/>
</dbReference>
<evidence type="ECO:0000313" key="5">
    <source>
        <dbReference type="EMBL" id="KRG73681.1"/>
    </source>
</evidence>
<evidence type="ECO:0000256" key="1">
    <source>
        <dbReference type="ARBA" id="ARBA00023015"/>
    </source>
</evidence>
<keyword evidence="6" id="KW-1185">Reference proteome</keyword>
<evidence type="ECO:0000256" key="3">
    <source>
        <dbReference type="ARBA" id="ARBA00023163"/>
    </source>
</evidence>
<keyword evidence="1" id="KW-0805">Transcription regulation</keyword>
<keyword evidence="3" id="KW-0804">Transcription</keyword>
<dbReference type="AlphaFoldDB" id="A0A0R0D7A8"/>
<reference evidence="5 6" key="1">
    <citation type="submission" date="2015-05" db="EMBL/GenBank/DDBJ databases">
        <title>Genome sequencing and analysis of members of genus Stenotrophomonas.</title>
        <authorList>
            <person name="Patil P.P."/>
            <person name="Midha S."/>
            <person name="Patil P.B."/>
        </authorList>
    </citation>
    <scope>NUCLEOTIDE SEQUENCE [LARGE SCALE GENOMIC DNA]</scope>
    <source>
        <strain evidence="5 6">DSM 21508</strain>
    </source>
</reference>
<dbReference type="Pfam" id="PF12833">
    <property type="entry name" value="HTH_18"/>
    <property type="match status" value="1"/>
</dbReference>
<sequence>MTSVPPAMAESDTASVLADMASLAHCARAEGYACVTALREHGARSVEIPQPQFAILLEGEKRVRTATQSLHFAPGDIFLISRRCRIDVVNLPDARCGRYTSAVVPFCSEALAAARTLWNEPLPAAGEALARLPLDAHGALLRRWRQALQDGHYSEARLALASFAITLARQGHGSLLLAPQPTLSEQVRDRLAAEPARDWQSHDVEAALAISGATLRRRLSSEGTSLRQLLTEARLAHAMGLLYTTALPLKAVAARVGYRSLPSFSKRFVERYGLHPSDIGRA</sequence>
<dbReference type="SUPFAM" id="SSF51182">
    <property type="entry name" value="RmlC-like cupins"/>
    <property type="match status" value="1"/>
</dbReference>
<keyword evidence="2" id="KW-0238">DNA-binding</keyword>
<dbReference type="GO" id="GO:0000976">
    <property type="term" value="F:transcription cis-regulatory region binding"/>
    <property type="evidence" value="ECO:0007669"/>
    <property type="project" value="TreeGrafter"/>
</dbReference>
<dbReference type="PATRIC" id="fig|517011.3.peg.1651"/>
<dbReference type="SMART" id="SM00342">
    <property type="entry name" value="HTH_ARAC"/>
    <property type="match status" value="1"/>
</dbReference>
<dbReference type="GO" id="GO:0005829">
    <property type="term" value="C:cytosol"/>
    <property type="evidence" value="ECO:0007669"/>
    <property type="project" value="TreeGrafter"/>
</dbReference>
<dbReference type="EMBL" id="LDJK01000040">
    <property type="protein sequence ID" value="KRG73681.1"/>
    <property type="molecule type" value="Genomic_DNA"/>
</dbReference>
<dbReference type="InterPro" id="IPR009057">
    <property type="entry name" value="Homeodomain-like_sf"/>
</dbReference>
<organism evidence="5 6">
    <name type="scientific">Stenotrophomonas chelatiphaga</name>
    <dbReference type="NCBI Taxonomy" id="517011"/>
    <lineage>
        <taxon>Bacteria</taxon>
        <taxon>Pseudomonadati</taxon>
        <taxon>Pseudomonadota</taxon>
        <taxon>Gammaproteobacteria</taxon>
        <taxon>Lysobacterales</taxon>
        <taxon>Lysobacteraceae</taxon>
        <taxon>Stenotrophomonas</taxon>
    </lineage>
</organism>
<dbReference type="SUPFAM" id="SSF46689">
    <property type="entry name" value="Homeodomain-like"/>
    <property type="match status" value="1"/>
</dbReference>
<gene>
    <name evidence="5" type="ORF">ABB28_09705</name>
</gene>
<evidence type="ECO:0000313" key="6">
    <source>
        <dbReference type="Proteomes" id="UP000051386"/>
    </source>
</evidence>
<dbReference type="InterPro" id="IPR018060">
    <property type="entry name" value="HTH_AraC"/>
</dbReference>
<proteinExistence type="predicted"/>
<name>A0A0R0D7A8_9GAMM</name>
<dbReference type="PANTHER" id="PTHR47894">
    <property type="entry name" value="HTH-TYPE TRANSCRIPTIONAL REGULATOR GADX"/>
    <property type="match status" value="1"/>
</dbReference>
<dbReference type="PROSITE" id="PS01124">
    <property type="entry name" value="HTH_ARAC_FAMILY_2"/>
    <property type="match status" value="1"/>
</dbReference>
<evidence type="ECO:0000256" key="2">
    <source>
        <dbReference type="ARBA" id="ARBA00023125"/>
    </source>
</evidence>